<reference evidence="2 3" key="1">
    <citation type="submission" date="2024-05" db="EMBL/GenBank/DDBJ databases">
        <title>Genome sequencing and assembly of Indian major carp, Cirrhinus mrigala (Hamilton, 1822).</title>
        <authorList>
            <person name="Mohindra V."/>
            <person name="Chowdhury L.M."/>
            <person name="Lal K."/>
            <person name="Jena J.K."/>
        </authorList>
    </citation>
    <scope>NUCLEOTIDE SEQUENCE [LARGE SCALE GENOMIC DNA]</scope>
    <source>
        <strain evidence="2">CM1030</strain>
        <tissue evidence="2">Blood</tissue>
    </source>
</reference>
<sequence length="295" mass="33680">MWHFLPKHSSSSAASSRSRPVPSQQPVKPAPSARRYPFPKRQGPHPKKEIRILNYLDDWLILAQLEDELLSHRSFLLSHLDCLGLRKMLGLMASASTVLQLGLLQMRPLQQWLNPRVPSHTWRHGCLRVKVDQACVEVVSTDASNSGWGALCDGKPAFGHWSERESRLHISCLEMLAHLSAQFAFAKSDTCARHPQMVQIIWEIFGKAEVNHFAPEDNSHCPTYFSKNKDVLTHEWPNLLLYTFPMVALIPQVIRRVRDQKHKVLYQYWFAELSQPLSAAPWPILSGEQNNMAPS</sequence>
<protein>
    <submittedName>
        <fullName evidence="2">Uncharacterized protein</fullName>
    </submittedName>
</protein>
<feature type="compositionally biased region" description="Low complexity" evidence="1">
    <location>
        <begin position="9"/>
        <end position="27"/>
    </location>
</feature>
<dbReference type="PANTHER" id="PTHR33050">
    <property type="entry name" value="REVERSE TRANSCRIPTASE DOMAIN-CONTAINING PROTEIN"/>
    <property type="match status" value="1"/>
</dbReference>
<dbReference type="InterPro" id="IPR043502">
    <property type="entry name" value="DNA/RNA_pol_sf"/>
</dbReference>
<comment type="caution">
    <text evidence="2">The sequence shown here is derived from an EMBL/GenBank/DDBJ whole genome shotgun (WGS) entry which is preliminary data.</text>
</comment>
<dbReference type="Proteomes" id="UP001529510">
    <property type="component" value="Unassembled WGS sequence"/>
</dbReference>
<accession>A0ABD0MK94</accession>
<feature type="non-terminal residue" evidence="2">
    <location>
        <position position="295"/>
    </location>
</feature>
<keyword evidence="3" id="KW-1185">Reference proteome</keyword>
<proteinExistence type="predicted"/>
<evidence type="ECO:0000313" key="2">
    <source>
        <dbReference type="EMBL" id="KAL0148623.1"/>
    </source>
</evidence>
<dbReference type="InterPro" id="IPR052055">
    <property type="entry name" value="Hepadnavirus_pol/RT"/>
</dbReference>
<feature type="region of interest" description="Disordered" evidence="1">
    <location>
        <begin position="1"/>
        <end position="45"/>
    </location>
</feature>
<dbReference type="SUPFAM" id="SSF56672">
    <property type="entry name" value="DNA/RNA polymerases"/>
    <property type="match status" value="1"/>
</dbReference>
<dbReference type="AlphaFoldDB" id="A0ABD0MK94"/>
<dbReference type="EMBL" id="JAMKFB020000701">
    <property type="protein sequence ID" value="KAL0148623.1"/>
    <property type="molecule type" value="Genomic_DNA"/>
</dbReference>
<organism evidence="2 3">
    <name type="scientific">Cirrhinus mrigala</name>
    <name type="common">Mrigala</name>
    <dbReference type="NCBI Taxonomy" id="683832"/>
    <lineage>
        <taxon>Eukaryota</taxon>
        <taxon>Metazoa</taxon>
        <taxon>Chordata</taxon>
        <taxon>Craniata</taxon>
        <taxon>Vertebrata</taxon>
        <taxon>Euteleostomi</taxon>
        <taxon>Actinopterygii</taxon>
        <taxon>Neopterygii</taxon>
        <taxon>Teleostei</taxon>
        <taxon>Ostariophysi</taxon>
        <taxon>Cypriniformes</taxon>
        <taxon>Cyprinidae</taxon>
        <taxon>Labeoninae</taxon>
        <taxon>Labeonini</taxon>
        <taxon>Cirrhinus</taxon>
    </lineage>
</organism>
<name>A0ABD0MK94_CIRMR</name>
<dbReference type="PANTHER" id="PTHR33050:SF7">
    <property type="entry name" value="RIBONUCLEASE H"/>
    <property type="match status" value="1"/>
</dbReference>
<evidence type="ECO:0000313" key="3">
    <source>
        <dbReference type="Proteomes" id="UP001529510"/>
    </source>
</evidence>
<evidence type="ECO:0000256" key="1">
    <source>
        <dbReference type="SAM" id="MobiDB-lite"/>
    </source>
</evidence>
<gene>
    <name evidence="2" type="ORF">M9458_056063</name>
</gene>